<reference evidence="6" key="1">
    <citation type="submission" date="2009-10" db="EMBL/GenBank/DDBJ databases">
        <title>Diversity of trophic interactions inside an arsenic-rich microbial ecosystem.</title>
        <authorList>
            <person name="Bertin P.N."/>
            <person name="Heinrich-Salmeron A."/>
            <person name="Pelletier E."/>
            <person name="Goulhen-Chollet F."/>
            <person name="Arsene-Ploetze F."/>
            <person name="Gallien S."/>
            <person name="Calteau A."/>
            <person name="Vallenet D."/>
            <person name="Casiot C."/>
            <person name="Chane-Woon-Ming B."/>
            <person name="Giloteaux L."/>
            <person name="Barakat M."/>
            <person name="Bonnefoy V."/>
            <person name="Bruneel O."/>
            <person name="Chandler M."/>
            <person name="Cleiss J."/>
            <person name="Duran R."/>
            <person name="Elbaz-Poulichet F."/>
            <person name="Fonknechten N."/>
            <person name="Lauga B."/>
            <person name="Mornico D."/>
            <person name="Ortet P."/>
            <person name="Schaeffer C."/>
            <person name="Siguier P."/>
            <person name="Alexander Thil Smith A."/>
            <person name="Van Dorsselaer A."/>
            <person name="Weissenbach J."/>
            <person name="Medigue C."/>
            <person name="Le Paslier D."/>
        </authorList>
    </citation>
    <scope>NUCLEOTIDE SEQUENCE</scope>
</reference>
<dbReference type="EMBL" id="CABL01000001">
    <property type="protein sequence ID" value="CBH74120.1"/>
    <property type="molecule type" value="Genomic_DNA"/>
</dbReference>
<dbReference type="GO" id="GO:0006950">
    <property type="term" value="P:response to stress"/>
    <property type="evidence" value="ECO:0007669"/>
    <property type="project" value="UniProtKB-ARBA"/>
</dbReference>
<dbReference type="Pfam" id="PF00875">
    <property type="entry name" value="DNA_photolyase"/>
    <property type="match status" value="1"/>
</dbReference>
<keyword evidence="6" id="KW-0456">Lyase</keyword>
<proteinExistence type="predicted"/>
<name>E6PCD6_9ZZZZ</name>
<dbReference type="Gene3D" id="3.40.50.620">
    <property type="entry name" value="HUPs"/>
    <property type="match status" value="1"/>
</dbReference>
<dbReference type="GO" id="GO:0003677">
    <property type="term" value="F:DNA binding"/>
    <property type="evidence" value="ECO:0007669"/>
    <property type="project" value="TreeGrafter"/>
</dbReference>
<organism evidence="6">
    <name type="scientific">mine drainage metagenome</name>
    <dbReference type="NCBI Taxonomy" id="410659"/>
    <lineage>
        <taxon>unclassified sequences</taxon>
        <taxon>metagenomes</taxon>
        <taxon>ecological metagenomes</taxon>
    </lineage>
</organism>
<dbReference type="InterPro" id="IPR018394">
    <property type="entry name" value="DNA_photolyase_1_CS_C"/>
</dbReference>
<dbReference type="InterPro" id="IPR014729">
    <property type="entry name" value="Rossmann-like_a/b/a_fold"/>
</dbReference>
<dbReference type="PROSITE" id="PS51645">
    <property type="entry name" value="PHR_CRY_ALPHA_BETA"/>
    <property type="match status" value="1"/>
</dbReference>
<feature type="domain" description="Photolyase/cryptochrome alpha/beta" evidence="5">
    <location>
        <begin position="2"/>
        <end position="130"/>
    </location>
</feature>
<evidence type="ECO:0000256" key="2">
    <source>
        <dbReference type="ARBA" id="ARBA00022630"/>
    </source>
</evidence>
<comment type="caution">
    <text evidence="6">The sequence shown here is derived from an EMBL/GenBank/DDBJ whole genome shotgun (WGS) entry which is preliminary data.</text>
</comment>
<evidence type="ECO:0000256" key="4">
    <source>
        <dbReference type="ARBA" id="ARBA00022991"/>
    </source>
</evidence>
<dbReference type="GO" id="GO:0071949">
    <property type="term" value="F:FAD binding"/>
    <property type="evidence" value="ECO:0007669"/>
    <property type="project" value="TreeGrafter"/>
</dbReference>
<dbReference type="InterPro" id="IPR036134">
    <property type="entry name" value="Crypto/Photolyase_FAD-like_sf"/>
</dbReference>
<dbReference type="AlphaFoldDB" id="E6PCD6"/>
<keyword evidence="4" id="KW-0157">Chromophore</keyword>
<dbReference type="Pfam" id="PF03441">
    <property type="entry name" value="FAD_binding_7"/>
    <property type="match status" value="1"/>
</dbReference>
<dbReference type="InterPro" id="IPR005101">
    <property type="entry name" value="Cryptochr/Photolyase_FAD-bd"/>
</dbReference>
<evidence type="ECO:0000256" key="1">
    <source>
        <dbReference type="ARBA" id="ARBA00001974"/>
    </source>
</evidence>
<dbReference type="InterPro" id="IPR002081">
    <property type="entry name" value="Cryptochrome/DNA_photolyase_1"/>
</dbReference>
<keyword evidence="3" id="KW-0274">FAD</keyword>
<dbReference type="Gene3D" id="1.25.40.80">
    <property type="match status" value="1"/>
</dbReference>
<dbReference type="PANTHER" id="PTHR11455:SF9">
    <property type="entry name" value="CRYPTOCHROME CIRCADIAN CLOCK 5 ISOFORM X1"/>
    <property type="match status" value="1"/>
</dbReference>
<protein>
    <submittedName>
        <fullName evidence="6">Putative Deoxyribodipyrimidine photo-lyase (DNA photolyase) (Photoreactivating enzyme)</fullName>
        <ecNumber evidence="6">4.1.99.3</ecNumber>
    </submittedName>
</protein>
<dbReference type="Gene3D" id="1.10.579.10">
    <property type="entry name" value="DNA Cyclobutane Dipyrimidine Photolyase, subunit A, domain 3"/>
    <property type="match status" value="1"/>
</dbReference>
<dbReference type="SUPFAM" id="SSF48173">
    <property type="entry name" value="Cryptochrome/photolyase FAD-binding domain"/>
    <property type="match status" value="1"/>
</dbReference>
<dbReference type="InterPro" id="IPR036155">
    <property type="entry name" value="Crypto/Photolyase_N_sf"/>
</dbReference>
<accession>E6PCD6</accession>
<dbReference type="PANTHER" id="PTHR11455">
    <property type="entry name" value="CRYPTOCHROME"/>
    <property type="match status" value="1"/>
</dbReference>
<dbReference type="SUPFAM" id="SSF52425">
    <property type="entry name" value="Cryptochrome/photolyase, N-terminal domain"/>
    <property type="match status" value="1"/>
</dbReference>
<dbReference type="GO" id="GO:0006139">
    <property type="term" value="P:nucleobase-containing compound metabolic process"/>
    <property type="evidence" value="ECO:0007669"/>
    <property type="project" value="UniProtKB-ARBA"/>
</dbReference>
<evidence type="ECO:0000313" key="6">
    <source>
        <dbReference type="EMBL" id="CBH74120.1"/>
    </source>
</evidence>
<dbReference type="PRINTS" id="PR00147">
    <property type="entry name" value="DNAPHOTLYASE"/>
</dbReference>
<sequence>MTPTLLSFDRDLRLSDRELFAAIEPGTKIVPLLILDHRRSERLARNPRRAAYFCAAVAALDAELRSRGSQLLVRRAPLDVTIRSVARATGARVVAWSKRYDPAGAREDLRLQAIVEELGLRALSAHEALAVDPERIANDNEDGGFRSFNAFYRLWRAPEHLRAPIDAAAHFLPSVLPSEPLPHPEEFGASRATSSVGERVARLECERFVDDRLVEYARAMRTPSLPTSGLGVPLSFGLLSGREVVRSVCKRLEDPFLLAEERAGIERFLRAMARRDFLLFAGSESASQPEERLFARGSREFASVLEARTGFPLVDAGMRELVTTGSMHPAVRAVVASFCCFDLGLDWRVGMEAWERLLTEDEPALAIGNWRWSAGLRVDMHFPRIIDPQRQFLRGDPQARYVRRWIPELALLSDARQLHAWHERQLALDLFEIERYPRPMLDHRERAIAFLARYAEGRAAMPPVGALRSNR</sequence>
<evidence type="ECO:0000256" key="3">
    <source>
        <dbReference type="ARBA" id="ARBA00022827"/>
    </source>
</evidence>
<comment type="cofactor">
    <cofactor evidence="1">
        <name>FAD</name>
        <dbReference type="ChEBI" id="CHEBI:57692"/>
    </cofactor>
</comment>
<keyword evidence="2" id="KW-0285">Flavoprotein</keyword>
<evidence type="ECO:0000259" key="5">
    <source>
        <dbReference type="PROSITE" id="PS51645"/>
    </source>
</evidence>
<dbReference type="EC" id="4.1.99.3" evidence="6"/>
<gene>
    <name evidence="6" type="ORF">CARN1_2007</name>
</gene>
<dbReference type="GO" id="GO:0003904">
    <property type="term" value="F:deoxyribodipyrimidine photo-lyase activity"/>
    <property type="evidence" value="ECO:0007669"/>
    <property type="project" value="UniProtKB-EC"/>
</dbReference>
<dbReference type="PROSITE" id="PS00394">
    <property type="entry name" value="DNA_PHOTOLYASES_1_1"/>
    <property type="match status" value="1"/>
</dbReference>
<dbReference type="InterPro" id="IPR006050">
    <property type="entry name" value="DNA_photolyase_N"/>
</dbReference>